<name>A0A8V0XR75_CHICK</name>
<dbReference type="Proteomes" id="UP000000539">
    <property type="component" value="Chromosome 1"/>
</dbReference>
<accession>A0A8V0XR75</accession>
<reference evidence="2" key="2">
    <citation type="submission" date="2025-08" db="UniProtKB">
        <authorList>
            <consortium name="Ensembl"/>
        </authorList>
    </citation>
    <scope>IDENTIFICATION</scope>
    <source>
        <strain evidence="2">broiler</strain>
    </source>
</reference>
<proteinExistence type="predicted"/>
<gene>
    <name evidence="2" type="primary">LOC418414</name>
</gene>
<evidence type="ECO:0000313" key="3">
    <source>
        <dbReference type="Proteomes" id="UP000000539"/>
    </source>
</evidence>
<dbReference type="OrthoDB" id="9931701at2759"/>
<protein>
    <submittedName>
        <fullName evidence="2">Uncharacterized protein</fullName>
    </submittedName>
</protein>
<reference evidence="2" key="3">
    <citation type="submission" date="2025-09" db="UniProtKB">
        <authorList>
            <consortium name="Ensembl"/>
        </authorList>
    </citation>
    <scope>IDENTIFICATION</scope>
    <source>
        <strain evidence="2">broiler</strain>
    </source>
</reference>
<dbReference type="GeneTree" id="ENSGT01150000287305"/>
<reference evidence="2" key="1">
    <citation type="submission" date="2020-11" db="EMBL/GenBank/DDBJ databases">
        <title>Gallus gallus (Chicken) genome, bGalGal1, GRCg7b, maternal haplotype autosomes + Z &amp; W.</title>
        <authorList>
            <person name="Warren W."/>
            <person name="Formenti G."/>
            <person name="Fedrigo O."/>
            <person name="Haase B."/>
            <person name="Mountcastle J."/>
            <person name="Balacco J."/>
            <person name="Tracey A."/>
            <person name="Schneider V."/>
            <person name="Okimoto R."/>
            <person name="Cheng H."/>
            <person name="Hawken R."/>
            <person name="Howe K."/>
            <person name="Jarvis E.D."/>
        </authorList>
    </citation>
    <scope>NUCLEOTIDE SEQUENCE [LARGE SCALE GENOMIC DNA]</scope>
    <source>
        <strain evidence="2">Broiler</strain>
    </source>
</reference>
<keyword evidence="1" id="KW-0732">Signal</keyword>
<feature type="chain" id="PRO_5036474731" evidence="1">
    <location>
        <begin position="25"/>
        <end position="170"/>
    </location>
</feature>
<dbReference type="AlphaFoldDB" id="A0A8V0XR75"/>
<evidence type="ECO:0000313" key="2">
    <source>
        <dbReference type="Ensembl" id="ENSGALP00010006598.1"/>
    </source>
</evidence>
<dbReference type="Ensembl" id="ENSGALT00010011782.1">
    <property type="protein sequence ID" value="ENSGALP00010006598.1"/>
    <property type="gene ID" value="ENSGALG00010005008.1"/>
</dbReference>
<sequence>MSLKMFQILVAALLLTVTISGALGIPFLTEESANQFIRLKRQIPYSHSYWDPSSSQNAWGYTVAEQISESWTALRDTAQYYMDLGSYSFDPSIASDNIRSYMDMLQQSGTHLQQQSHFTSKLPSSSQLSSPLLELFAGTATNPPQAERCFSLNHDLWGYDFSNKPLGTPM</sequence>
<evidence type="ECO:0000256" key="1">
    <source>
        <dbReference type="SAM" id="SignalP"/>
    </source>
</evidence>
<organism evidence="2 3">
    <name type="scientific">Gallus gallus</name>
    <name type="common">Chicken</name>
    <dbReference type="NCBI Taxonomy" id="9031"/>
    <lineage>
        <taxon>Eukaryota</taxon>
        <taxon>Metazoa</taxon>
        <taxon>Chordata</taxon>
        <taxon>Craniata</taxon>
        <taxon>Vertebrata</taxon>
        <taxon>Euteleostomi</taxon>
        <taxon>Archelosauria</taxon>
        <taxon>Archosauria</taxon>
        <taxon>Dinosauria</taxon>
        <taxon>Saurischia</taxon>
        <taxon>Theropoda</taxon>
        <taxon>Coelurosauria</taxon>
        <taxon>Aves</taxon>
        <taxon>Neognathae</taxon>
        <taxon>Galloanserae</taxon>
        <taxon>Galliformes</taxon>
        <taxon>Phasianidae</taxon>
        <taxon>Phasianinae</taxon>
        <taxon>Gallus</taxon>
    </lineage>
</organism>
<keyword evidence="3" id="KW-1185">Reference proteome</keyword>
<feature type="signal peptide" evidence="1">
    <location>
        <begin position="1"/>
        <end position="24"/>
    </location>
</feature>